<dbReference type="Gene3D" id="3.30.70.1290">
    <property type="entry name" value="Transposase IS200-like"/>
    <property type="match status" value="1"/>
</dbReference>
<evidence type="ECO:0000313" key="1">
    <source>
        <dbReference type="EMBL" id="APZ96247.1"/>
    </source>
</evidence>
<dbReference type="GO" id="GO:0003677">
    <property type="term" value="F:DNA binding"/>
    <property type="evidence" value="ECO:0007669"/>
    <property type="project" value="InterPro"/>
</dbReference>
<accession>A0A1P8WQA4</accession>
<gene>
    <name evidence="1" type="ORF">Fuma_05915</name>
</gene>
<dbReference type="EMBL" id="CP017641">
    <property type="protein sequence ID" value="APZ96247.1"/>
    <property type="molecule type" value="Genomic_DNA"/>
</dbReference>
<dbReference type="OrthoDB" id="237465at2"/>
<proteinExistence type="predicted"/>
<dbReference type="RefSeq" id="WP_145944448.1">
    <property type="nucleotide sequence ID" value="NZ_CP017641.1"/>
</dbReference>
<dbReference type="KEGG" id="fmr:Fuma_05915"/>
<dbReference type="AlphaFoldDB" id="A0A1P8WQA4"/>
<reference evidence="1 2" key="1">
    <citation type="journal article" date="2016" name="Front. Microbiol.">
        <title>Fuerstia marisgermanicae gen. nov., sp. nov., an Unusual Member of the Phylum Planctomycetes from the German Wadden Sea.</title>
        <authorList>
            <person name="Kohn T."/>
            <person name="Heuer A."/>
            <person name="Jogler M."/>
            <person name="Vollmers J."/>
            <person name="Boedeker C."/>
            <person name="Bunk B."/>
            <person name="Rast P."/>
            <person name="Borchert D."/>
            <person name="Glockner I."/>
            <person name="Freese H.M."/>
            <person name="Klenk H.P."/>
            <person name="Overmann J."/>
            <person name="Kaster A.K."/>
            <person name="Rohde M."/>
            <person name="Wiegand S."/>
            <person name="Jogler C."/>
        </authorList>
    </citation>
    <scope>NUCLEOTIDE SEQUENCE [LARGE SCALE GENOMIC DNA]</scope>
    <source>
        <strain evidence="1 2">NH11</strain>
    </source>
</reference>
<organism evidence="1 2">
    <name type="scientific">Fuerstiella marisgermanici</name>
    <dbReference type="NCBI Taxonomy" id="1891926"/>
    <lineage>
        <taxon>Bacteria</taxon>
        <taxon>Pseudomonadati</taxon>
        <taxon>Planctomycetota</taxon>
        <taxon>Planctomycetia</taxon>
        <taxon>Planctomycetales</taxon>
        <taxon>Planctomycetaceae</taxon>
        <taxon>Fuerstiella</taxon>
    </lineage>
</organism>
<dbReference type="GO" id="GO:0004803">
    <property type="term" value="F:transposase activity"/>
    <property type="evidence" value="ECO:0007669"/>
    <property type="project" value="InterPro"/>
</dbReference>
<sequence length="276" mass="31320">MSNHFHCVLRTRPDVVETWSDEEVARRWWQLFPQRRNEDGSAADPTETDLRSIYGDKEVLAERRKRLSSVSWFMRCTSEVIARLANAEDQCTGRFWEGRLKSTVLDSEEAIAACMAYVDLNPIRAGIADSLESSDFTSVQDRVGDVKSSEEVETADAKDVRVEHGQQAGWLSPIALEPQRKKVRDRSTNRRVSNHGCLPMTLAEYLQLVDWTGRQLHSGKRGYIKSAVPPLLERLGTTIDIWLHVVKKFERRQHIQTATPATCHAVFMNTGPAQTA</sequence>
<dbReference type="GO" id="GO:0006313">
    <property type="term" value="P:DNA transposition"/>
    <property type="evidence" value="ECO:0007669"/>
    <property type="project" value="InterPro"/>
</dbReference>
<dbReference type="InterPro" id="IPR036515">
    <property type="entry name" value="Transposase_17_sf"/>
</dbReference>
<evidence type="ECO:0000313" key="2">
    <source>
        <dbReference type="Proteomes" id="UP000187735"/>
    </source>
</evidence>
<dbReference type="PANTHER" id="PTHR34322">
    <property type="entry name" value="TRANSPOSASE, Y1_TNP DOMAIN-CONTAINING"/>
    <property type="match status" value="1"/>
</dbReference>
<dbReference type="SUPFAM" id="SSF143422">
    <property type="entry name" value="Transposase IS200-like"/>
    <property type="match status" value="1"/>
</dbReference>
<protein>
    <submittedName>
        <fullName evidence="1">Transposase</fullName>
    </submittedName>
</protein>
<dbReference type="Proteomes" id="UP000187735">
    <property type="component" value="Chromosome"/>
</dbReference>
<dbReference type="PANTHER" id="PTHR34322:SF2">
    <property type="entry name" value="TRANSPOSASE IS200-LIKE DOMAIN-CONTAINING PROTEIN"/>
    <property type="match status" value="1"/>
</dbReference>
<keyword evidence="2" id="KW-1185">Reference proteome</keyword>
<name>A0A1P8WQA4_9PLAN</name>
<dbReference type="STRING" id="1891926.Fuma_05915"/>